<reference evidence="4" key="1">
    <citation type="journal article" date="2022" name="Int. J. Mol. Sci.">
        <title>Draft Genome of Tanacetum Coccineum: Genomic Comparison of Closely Related Tanacetum-Family Plants.</title>
        <authorList>
            <person name="Yamashiro T."/>
            <person name="Shiraishi A."/>
            <person name="Nakayama K."/>
            <person name="Satake H."/>
        </authorList>
    </citation>
    <scope>NUCLEOTIDE SEQUENCE</scope>
</reference>
<dbReference type="Pfam" id="PF00665">
    <property type="entry name" value="rve"/>
    <property type="match status" value="1"/>
</dbReference>
<dbReference type="InterPro" id="IPR012337">
    <property type="entry name" value="RNaseH-like_sf"/>
</dbReference>
<keyword evidence="5" id="KW-1185">Reference proteome</keyword>
<gene>
    <name evidence="4" type="ORF">Tco_0679214</name>
</gene>
<evidence type="ECO:0000313" key="5">
    <source>
        <dbReference type="Proteomes" id="UP001151760"/>
    </source>
</evidence>
<name>A0ABQ4XH71_9ASTR</name>
<evidence type="ECO:0000259" key="3">
    <source>
        <dbReference type="PROSITE" id="PS50994"/>
    </source>
</evidence>
<evidence type="ECO:0000256" key="2">
    <source>
        <dbReference type="ARBA" id="ARBA00022801"/>
    </source>
</evidence>
<dbReference type="PANTHER" id="PTHR42648">
    <property type="entry name" value="TRANSPOSASE, PUTATIVE-RELATED"/>
    <property type="match status" value="1"/>
</dbReference>
<evidence type="ECO:0000256" key="1">
    <source>
        <dbReference type="ARBA" id="ARBA00022723"/>
    </source>
</evidence>
<dbReference type="PROSITE" id="PS50994">
    <property type="entry name" value="INTEGRASE"/>
    <property type="match status" value="1"/>
</dbReference>
<organism evidence="4 5">
    <name type="scientific">Tanacetum coccineum</name>
    <dbReference type="NCBI Taxonomy" id="301880"/>
    <lineage>
        <taxon>Eukaryota</taxon>
        <taxon>Viridiplantae</taxon>
        <taxon>Streptophyta</taxon>
        <taxon>Embryophyta</taxon>
        <taxon>Tracheophyta</taxon>
        <taxon>Spermatophyta</taxon>
        <taxon>Magnoliopsida</taxon>
        <taxon>eudicotyledons</taxon>
        <taxon>Gunneridae</taxon>
        <taxon>Pentapetalae</taxon>
        <taxon>asterids</taxon>
        <taxon>campanulids</taxon>
        <taxon>Asterales</taxon>
        <taxon>Asteraceae</taxon>
        <taxon>Asteroideae</taxon>
        <taxon>Anthemideae</taxon>
        <taxon>Anthemidinae</taxon>
        <taxon>Tanacetum</taxon>
    </lineage>
</organism>
<keyword evidence="2" id="KW-0378">Hydrolase</keyword>
<dbReference type="InterPro" id="IPR001584">
    <property type="entry name" value="Integrase_cat-core"/>
</dbReference>
<keyword evidence="1" id="KW-0479">Metal-binding</keyword>
<dbReference type="SUPFAM" id="SSF56672">
    <property type="entry name" value="DNA/RNA polymerases"/>
    <property type="match status" value="1"/>
</dbReference>
<dbReference type="Pfam" id="PF07727">
    <property type="entry name" value="RVT_2"/>
    <property type="match status" value="1"/>
</dbReference>
<reference evidence="4" key="2">
    <citation type="submission" date="2022-01" db="EMBL/GenBank/DDBJ databases">
        <authorList>
            <person name="Yamashiro T."/>
            <person name="Shiraishi A."/>
            <person name="Satake H."/>
            <person name="Nakayama K."/>
        </authorList>
    </citation>
    <scope>NUCLEOTIDE SEQUENCE</scope>
</reference>
<dbReference type="InterPro" id="IPR036397">
    <property type="entry name" value="RNaseH_sf"/>
</dbReference>
<dbReference type="Proteomes" id="UP001151760">
    <property type="component" value="Unassembled WGS sequence"/>
</dbReference>
<dbReference type="SUPFAM" id="SSF53098">
    <property type="entry name" value="Ribonuclease H-like"/>
    <property type="match status" value="1"/>
</dbReference>
<comment type="caution">
    <text evidence="4">The sequence shown here is derived from an EMBL/GenBank/DDBJ whole genome shotgun (WGS) entry which is preliminary data.</text>
</comment>
<protein>
    <submittedName>
        <fullName evidence="4">Retrovirus-related pol polyprotein from transposon TNT 1-94</fullName>
    </submittedName>
</protein>
<dbReference type="InterPro" id="IPR039537">
    <property type="entry name" value="Retrotran_Ty1/copia-like"/>
</dbReference>
<accession>A0ABQ4XH71</accession>
<proteinExistence type="predicted"/>
<dbReference type="EMBL" id="BQNB010009520">
    <property type="protein sequence ID" value="GJS64650.1"/>
    <property type="molecule type" value="Genomic_DNA"/>
</dbReference>
<dbReference type="InterPro" id="IPR013103">
    <property type="entry name" value="RVT_2"/>
</dbReference>
<evidence type="ECO:0000313" key="4">
    <source>
        <dbReference type="EMBL" id="GJS64650.1"/>
    </source>
</evidence>
<dbReference type="Gene3D" id="3.30.420.10">
    <property type="entry name" value="Ribonuclease H-like superfamily/Ribonuclease H"/>
    <property type="match status" value="1"/>
</dbReference>
<sequence length="689" mass="77390">MDLCGPMRVESINGKKYILVIVDDYTSFTWVKFLRSKDEAPDAIIKCIKNIQVHLNATVRNVRTDNGTKFVNQTLRDFYENVGILHQTLVACTPQQNGAAEAINTACYTQNHSLIRLRYNKTPYELMHDKKPDLSFFHGFGSLCYPTNNSEDLGKLNAKVDIDIFVGYAPAKKALTRKIIETIHVTFDGLIAMASKQFGSGPGLQVLTPATSCSRLVPNIIPEQPCNPQKRDDWDTLFQPLFDEYFNPPTISISTVQVAAAPRAVEIADSLVSTSIDQDAPSSSIPLTQDQEHSPIISQGVEESPKTPLFHDDPLYEPLYEDSTSQGSSSNVRPSHTPFELIGRWTKDHPIANVIGDPSHSVSTIKQLKTDAIWQEEGIDIKESFTPVARIETIRIFIENATNKNIAIFQMDVKTAFINGELKEEVYVSQLEGFVDQEYPSHVYKLKKALYDLKQAPRAWYDMLSSFLISQHFSKGAVDPTLFTRKARNNLLLVQIYVDDIIFASTNTALCNEFANQMTTKFKMSMMGQMLFFLGLQISQSPRGIFLNQSKYASEIIKKYGMLSSNSIDTPMVEKNKLDEDLHGTPFDATLYHGMIGSLMYLTSSRPDLIYAVCLCARYQEKPTKKHLNAITRGVRTLDAVHQEALNSEVINLLAGLPRSKRALRSQVQRLNILPYLGLMLKSYGCVHS</sequence>
<dbReference type="PANTHER" id="PTHR42648:SF32">
    <property type="entry name" value="RIBONUCLEASE H-LIKE DOMAIN, GAG-PRE-INTEGRASE DOMAIN PROTEIN-RELATED"/>
    <property type="match status" value="1"/>
</dbReference>
<dbReference type="InterPro" id="IPR043502">
    <property type="entry name" value="DNA/RNA_pol_sf"/>
</dbReference>
<feature type="domain" description="Integrase catalytic" evidence="3">
    <location>
        <begin position="1"/>
        <end position="178"/>
    </location>
</feature>